<feature type="region of interest" description="Disordered" evidence="1">
    <location>
        <begin position="47"/>
        <end position="77"/>
    </location>
</feature>
<organism evidence="2">
    <name type="scientific">Arundo donax</name>
    <name type="common">Giant reed</name>
    <name type="synonym">Donax arundinaceus</name>
    <dbReference type="NCBI Taxonomy" id="35708"/>
    <lineage>
        <taxon>Eukaryota</taxon>
        <taxon>Viridiplantae</taxon>
        <taxon>Streptophyta</taxon>
        <taxon>Embryophyta</taxon>
        <taxon>Tracheophyta</taxon>
        <taxon>Spermatophyta</taxon>
        <taxon>Magnoliopsida</taxon>
        <taxon>Liliopsida</taxon>
        <taxon>Poales</taxon>
        <taxon>Poaceae</taxon>
        <taxon>PACMAD clade</taxon>
        <taxon>Arundinoideae</taxon>
        <taxon>Arundineae</taxon>
        <taxon>Arundo</taxon>
    </lineage>
</organism>
<sequence length="77" mass="8782">MPTLLSSKSPVVIEYRRGICADIFHVRTEETSKVLCIRDLRERKIEASTKQQRMSHKINQKDSLVHQPAVPRLSPGA</sequence>
<reference evidence="2" key="1">
    <citation type="submission" date="2014-09" db="EMBL/GenBank/DDBJ databases">
        <authorList>
            <person name="Magalhaes I.L.F."/>
            <person name="Oliveira U."/>
            <person name="Santos F.R."/>
            <person name="Vidigal T.H.D.A."/>
            <person name="Brescovit A.D."/>
            <person name="Santos A.J."/>
        </authorList>
    </citation>
    <scope>NUCLEOTIDE SEQUENCE</scope>
    <source>
        <tissue evidence="2">Shoot tissue taken approximately 20 cm above the soil surface</tissue>
    </source>
</reference>
<evidence type="ECO:0000313" key="2">
    <source>
        <dbReference type="EMBL" id="JAD88364.1"/>
    </source>
</evidence>
<proteinExistence type="predicted"/>
<dbReference type="EMBL" id="GBRH01209531">
    <property type="protein sequence ID" value="JAD88364.1"/>
    <property type="molecule type" value="Transcribed_RNA"/>
</dbReference>
<accession>A0A0A9DIE3</accession>
<reference evidence="2" key="2">
    <citation type="journal article" date="2015" name="Data Brief">
        <title>Shoot transcriptome of the giant reed, Arundo donax.</title>
        <authorList>
            <person name="Barrero R.A."/>
            <person name="Guerrero F.D."/>
            <person name="Moolhuijzen P."/>
            <person name="Goolsby J.A."/>
            <person name="Tidwell J."/>
            <person name="Bellgard S.E."/>
            <person name="Bellgard M.I."/>
        </authorList>
    </citation>
    <scope>NUCLEOTIDE SEQUENCE</scope>
    <source>
        <tissue evidence="2">Shoot tissue taken approximately 20 cm above the soil surface</tissue>
    </source>
</reference>
<protein>
    <submittedName>
        <fullName evidence="2">Uncharacterized protein</fullName>
    </submittedName>
</protein>
<evidence type="ECO:0000256" key="1">
    <source>
        <dbReference type="SAM" id="MobiDB-lite"/>
    </source>
</evidence>
<name>A0A0A9DIE3_ARUDO</name>
<dbReference type="AlphaFoldDB" id="A0A0A9DIE3"/>